<comment type="caution">
    <text evidence="1">The sequence shown here is derived from an EMBL/GenBank/DDBJ whole genome shotgun (WGS) entry which is preliminary data.</text>
</comment>
<reference evidence="1 2" key="1">
    <citation type="submission" date="2012-10" db="EMBL/GenBank/DDBJ databases">
        <title>Genome sequencing and analysis of entomopathogenic fungi Beauveria bassiana D1-5.</title>
        <authorList>
            <person name="Li Q."/>
            <person name="Wang L."/>
            <person name="Zhang Z."/>
            <person name="Wang Q."/>
            <person name="Ren J."/>
            <person name="Wang M."/>
            <person name="Xu W."/>
            <person name="Wang J."/>
            <person name="Lu Y."/>
            <person name="Du Q."/>
            <person name="Sun Z."/>
        </authorList>
    </citation>
    <scope>NUCLEOTIDE SEQUENCE [LARGE SCALE GENOMIC DNA]</scope>
    <source>
        <strain evidence="1 2">D1-5</strain>
    </source>
</reference>
<name>A0A0A2VUJ6_BEABA</name>
<dbReference type="HOGENOM" id="CLU_1740167_0_0_1"/>
<sequence length="150" mass="16401">MSLTAVVDDDAIDATATVLLALLPPLTPLSLSSLSARVSSTHSSLSLIVVQPVIAPFRPSTLPSFFRRPRRMLRWPIVMIVGSPPPPPLWSPPPPPPPFLEPRLEEKEMLCAQRLHLFTSQGPRMGALTQMMPTKVSRMAQMVETSTSLA</sequence>
<evidence type="ECO:0000313" key="2">
    <source>
        <dbReference type="Proteomes" id="UP000030106"/>
    </source>
</evidence>
<dbReference type="Proteomes" id="UP000030106">
    <property type="component" value="Unassembled WGS sequence"/>
</dbReference>
<dbReference type="EMBL" id="ANFO01000371">
    <property type="protein sequence ID" value="KGQ10027.1"/>
    <property type="molecule type" value="Genomic_DNA"/>
</dbReference>
<accession>A0A0A2VUJ6</accession>
<proteinExistence type="predicted"/>
<evidence type="ECO:0000313" key="1">
    <source>
        <dbReference type="EMBL" id="KGQ10027.1"/>
    </source>
</evidence>
<protein>
    <submittedName>
        <fullName evidence="1">Uncharacterized protein</fullName>
    </submittedName>
</protein>
<organism evidence="1 2">
    <name type="scientific">Beauveria bassiana D1-5</name>
    <dbReference type="NCBI Taxonomy" id="1245745"/>
    <lineage>
        <taxon>Eukaryota</taxon>
        <taxon>Fungi</taxon>
        <taxon>Dikarya</taxon>
        <taxon>Ascomycota</taxon>
        <taxon>Pezizomycotina</taxon>
        <taxon>Sordariomycetes</taxon>
        <taxon>Hypocreomycetidae</taxon>
        <taxon>Hypocreales</taxon>
        <taxon>Cordycipitaceae</taxon>
        <taxon>Beauveria</taxon>
    </lineage>
</organism>
<dbReference type="AlphaFoldDB" id="A0A0A2VUJ6"/>
<gene>
    <name evidence="1" type="ORF">BBAD15_g4628</name>
</gene>